<proteinExistence type="predicted"/>
<dbReference type="EMBL" id="AMFJ01034289">
    <property type="protein sequence ID" value="EKD29754.1"/>
    <property type="molecule type" value="Genomic_DNA"/>
</dbReference>
<comment type="caution">
    <text evidence="1">The sequence shown here is derived from an EMBL/GenBank/DDBJ whole genome shotgun (WGS) entry which is preliminary data.</text>
</comment>
<dbReference type="AlphaFoldDB" id="K1YWT4"/>
<sequence length="68" mass="8029">MESLEVIFLILHLLSGTRECVFIFHVLVVLNSCEEKSECNREYEDKEGRYIPWSLRTFHIFLSGVHKS</sequence>
<accession>K1YWT4</accession>
<protein>
    <submittedName>
        <fullName evidence="1">Uncharacterized protein</fullName>
    </submittedName>
</protein>
<evidence type="ECO:0000313" key="1">
    <source>
        <dbReference type="EMBL" id="EKD29754.1"/>
    </source>
</evidence>
<reference evidence="1" key="1">
    <citation type="journal article" date="2012" name="Science">
        <title>Fermentation, hydrogen, and sulfur metabolism in multiple uncultivated bacterial phyla.</title>
        <authorList>
            <person name="Wrighton K.C."/>
            <person name="Thomas B.C."/>
            <person name="Sharon I."/>
            <person name="Miller C.S."/>
            <person name="Castelle C.J."/>
            <person name="VerBerkmoes N.C."/>
            <person name="Wilkins M.J."/>
            <person name="Hettich R.L."/>
            <person name="Lipton M.S."/>
            <person name="Williams K.H."/>
            <person name="Long P.E."/>
            <person name="Banfield J.F."/>
        </authorList>
    </citation>
    <scope>NUCLEOTIDE SEQUENCE [LARGE SCALE GENOMIC DNA]</scope>
</reference>
<name>K1YWT4_9BACT</name>
<gene>
    <name evidence="1" type="ORF">ACD_78C00289G0002</name>
</gene>
<organism evidence="1">
    <name type="scientific">uncultured bacterium</name>
    <name type="common">gcode 4</name>
    <dbReference type="NCBI Taxonomy" id="1234023"/>
    <lineage>
        <taxon>Bacteria</taxon>
        <taxon>environmental samples</taxon>
    </lineage>
</organism>